<accession>A0ABQ7QKK1</accession>
<evidence type="ECO:0000313" key="3">
    <source>
        <dbReference type="Proteomes" id="UP000823941"/>
    </source>
</evidence>
<protein>
    <submittedName>
        <fullName evidence="2">Uncharacterized protein</fullName>
    </submittedName>
</protein>
<reference evidence="2 3" key="1">
    <citation type="submission" date="2021-06" db="EMBL/GenBank/DDBJ databases">
        <title>A haploid diamondback moth (Plutella xylostella L.) genome assembly resolves 31 chromosomes and identifies a diamide resistance mutation.</title>
        <authorList>
            <person name="Ward C.M."/>
            <person name="Perry K.D."/>
            <person name="Baker G."/>
            <person name="Powis K."/>
            <person name="Heckel D.G."/>
            <person name="Baxter S.W."/>
        </authorList>
    </citation>
    <scope>NUCLEOTIDE SEQUENCE [LARGE SCALE GENOMIC DNA]</scope>
    <source>
        <strain evidence="2 3">LV</strain>
        <tissue evidence="2">Single pupa</tissue>
    </source>
</reference>
<feature type="compositionally biased region" description="Acidic residues" evidence="1">
    <location>
        <begin position="53"/>
        <end position="62"/>
    </location>
</feature>
<organism evidence="2 3">
    <name type="scientific">Plutella xylostella</name>
    <name type="common">Diamondback moth</name>
    <name type="synonym">Plutella maculipennis</name>
    <dbReference type="NCBI Taxonomy" id="51655"/>
    <lineage>
        <taxon>Eukaryota</taxon>
        <taxon>Metazoa</taxon>
        <taxon>Ecdysozoa</taxon>
        <taxon>Arthropoda</taxon>
        <taxon>Hexapoda</taxon>
        <taxon>Insecta</taxon>
        <taxon>Pterygota</taxon>
        <taxon>Neoptera</taxon>
        <taxon>Endopterygota</taxon>
        <taxon>Lepidoptera</taxon>
        <taxon>Glossata</taxon>
        <taxon>Ditrysia</taxon>
        <taxon>Yponomeutoidea</taxon>
        <taxon>Plutellidae</taxon>
        <taxon>Plutella</taxon>
    </lineage>
</organism>
<evidence type="ECO:0000256" key="1">
    <source>
        <dbReference type="SAM" id="MobiDB-lite"/>
    </source>
</evidence>
<name>A0ABQ7QKK1_PLUXY</name>
<comment type="caution">
    <text evidence="2">The sequence shown here is derived from an EMBL/GenBank/DDBJ whole genome shotgun (WGS) entry which is preliminary data.</text>
</comment>
<gene>
    <name evidence="2" type="ORF">JYU34_009869</name>
</gene>
<sequence>MSRRHRPRRSGAVGRAAPGLSELTILRTVYFRTPNFLRRTFPHPNPFASESQWDADSDIGIQ</sequence>
<proteinExistence type="predicted"/>
<evidence type="ECO:0000313" key="2">
    <source>
        <dbReference type="EMBL" id="KAG7305744.1"/>
    </source>
</evidence>
<keyword evidence="3" id="KW-1185">Reference proteome</keyword>
<feature type="region of interest" description="Disordered" evidence="1">
    <location>
        <begin position="42"/>
        <end position="62"/>
    </location>
</feature>
<dbReference type="Proteomes" id="UP000823941">
    <property type="component" value="Chromosome 13"/>
</dbReference>
<dbReference type="EMBL" id="JAHIBW010000013">
    <property type="protein sequence ID" value="KAG7305744.1"/>
    <property type="molecule type" value="Genomic_DNA"/>
</dbReference>